<dbReference type="EMBL" id="JASNQZ010000001">
    <property type="protein sequence ID" value="KAL0960877.1"/>
    <property type="molecule type" value="Genomic_DNA"/>
</dbReference>
<name>A0ABR3JZ34_9AGAR</name>
<organism evidence="1 2">
    <name type="scientific">Hohenbuehelia grisea</name>
    <dbReference type="NCBI Taxonomy" id="104357"/>
    <lineage>
        <taxon>Eukaryota</taxon>
        <taxon>Fungi</taxon>
        <taxon>Dikarya</taxon>
        <taxon>Basidiomycota</taxon>
        <taxon>Agaricomycotina</taxon>
        <taxon>Agaricomycetes</taxon>
        <taxon>Agaricomycetidae</taxon>
        <taxon>Agaricales</taxon>
        <taxon>Pleurotineae</taxon>
        <taxon>Pleurotaceae</taxon>
        <taxon>Hohenbuehelia</taxon>
    </lineage>
</organism>
<reference evidence="2" key="1">
    <citation type="submission" date="2024-06" db="EMBL/GenBank/DDBJ databases">
        <title>Multi-omics analyses provide insights into the biosynthesis of the anticancer antibiotic pleurotin in Hohenbuehelia grisea.</title>
        <authorList>
            <person name="Weaver J.A."/>
            <person name="Alberti F."/>
        </authorList>
    </citation>
    <scope>NUCLEOTIDE SEQUENCE [LARGE SCALE GENOMIC DNA]</scope>
    <source>
        <strain evidence="2">T-177</strain>
    </source>
</reference>
<protein>
    <submittedName>
        <fullName evidence="1">Uncharacterized protein</fullName>
    </submittedName>
</protein>
<keyword evidence="2" id="KW-1185">Reference proteome</keyword>
<comment type="caution">
    <text evidence="1">The sequence shown here is derived from an EMBL/GenBank/DDBJ whole genome shotgun (WGS) entry which is preliminary data.</text>
</comment>
<evidence type="ECO:0000313" key="1">
    <source>
        <dbReference type="EMBL" id="KAL0960877.1"/>
    </source>
</evidence>
<evidence type="ECO:0000313" key="2">
    <source>
        <dbReference type="Proteomes" id="UP001556367"/>
    </source>
</evidence>
<sequence length="252" mass="28046">MVDFLPLLSSLQKASELNEALHHFPRLEDLTLHSIALQNASPSTLGRPPPKITTLRTNFEGDRAVATWLIQPQNSPLYLTSFSAQVESAEELIAASRIVLAAGDSLNSLSMYIVHIALTAEAVQALDFQKTTQLQSLSLDLTFNNMFRDTEESAGPALINVQPWLAQLQDSRMETITINIHYPIMRPSPYDILDIARGINWQLIDDAFQPPAFPALTQIRFSLPALHADIHRLLPICHSRNIGLVADEYAED</sequence>
<gene>
    <name evidence="1" type="ORF">HGRIS_005891</name>
</gene>
<proteinExistence type="predicted"/>
<accession>A0ABR3JZ34</accession>
<dbReference type="Proteomes" id="UP001556367">
    <property type="component" value="Unassembled WGS sequence"/>
</dbReference>